<dbReference type="SUPFAM" id="SSF53756">
    <property type="entry name" value="UDP-Glycosyltransferase/glycogen phosphorylase"/>
    <property type="match status" value="1"/>
</dbReference>
<protein>
    <recommendedName>
        <fullName evidence="3">CDP-Glycerol:Poly(Glycerophosphate) glycerophosphotransferase</fullName>
    </recommendedName>
</protein>
<dbReference type="InterPro" id="IPR043148">
    <property type="entry name" value="TagF_C"/>
</dbReference>
<dbReference type="OrthoDB" id="1091582at2"/>
<accession>A0A1I0N821</accession>
<evidence type="ECO:0008006" key="3">
    <source>
        <dbReference type="Google" id="ProtNLM"/>
    </source>
</evidence>
<gene>
    <name evidence="1" type="ORF">SAMN05216290_0957</name>
</gene>
<dbReference type="STRING" id="1267423.SAMN05216290_0957"/>
<evidence type="ECO:0000313" key="1">
    <source>
        <dbReference type="EMBL" id="SEV96574.1"/>
    </source>
</evidence>
<evidence type="ECO:0000313" key="2">
    <source>
        <dbReference type="Proteomes" id="UP000199437"/>
    </source>
</evidence>
<name>A0A1I0N821_9BACT</name>
<reference evidence="2" key="1">
    <citation type="submission" date="2016-10" db="EMBL/GenBank/DDBJ databases">
        <authorList>
            <person name="Varghese N."/>
            <person name="Submissions S."/>
        </authorList>
    </citation>
    <scope>NUCLEOTIDE SEQUENCE [LARGE SCALE GENOMIC DNA]</scope>
    <source>
        <strain evidence="2">CGMCC 1.12402</strain>
    </source>
</reference>
<dbReference type="Gene3D" id="3.40.50.12580">
    <property type="match status" value="1"/>
</dbReference>
<keyword evidence="2" id="KW-1185">Reference proteome</keyword>
<organism evidence="1 2">
    <name type="scientific">Roseivirga pacifica</name>
    <dbReference type="NCBI Taxonomy" id="1267423"/>
    <lineage>
        <taxon>Bacteria</taxon>
        <taxon>Pseudomonadati</taxon>
        <taxon>Bacteroidota</taxon>
        <taxon>Cytophagia</taxon>
        <taxon>Cytophagales</taxon>
        <taxon>Roseivirgaceae</taxon>
        <taxon>Roseivirga</taxon>
    </lineage>
</organism>
<dbReference type="RefSeq" id="WP_090257349.1">
    <property type="nucleotide sequence ID" value="NZ_FOIR01000001.1"/>
</dbReference>
<proteinExistence type="predicted"/>
<dbReference type="Proteomes" id="UP000199437">
    <property type="component" value="Unassembled WGS sequence"/>
</dbReference>
<dbReference type="EMBL" id="FOIR01000001">
    <property type="protein sequence ID" value="SEV96574.1"/>
    <property type="molecule type" value="Genomic_DNA"/>
</dbReference>
<dbReference type="GeneID" id="99985695"/>
<dbReference type="AlphaFoldDB" id="A0A1I0N821"/>
<sequence length="452" mass="52874">MKSLGFLRRIESDQRSEQILFKGIQVWPVIRVYLAMQKMANLEVKVGIPSKFGLKDVFSGFTNYFAKYDYLIFSNSSVRIAYESKSLDRCVGMISTKFRKSLLIETPHGYNTTSNLKPYEERKVSSLLIHGVMKLYTIFFLRKVEITEEEYLQQVIDDILPYFNYKQVIKKFWSKYVVYSWLLRFYRPKAVFVVCSYTNHGLVLACKRLKIPVLEAQHGLINRAHQGYSFFRSYDSDLFPDYLLSYSTYEKEVLKGANFIPSERVIPVGNFALEHSLKKFDNWDNYNRQKKNYQYTICVSGQSHLEEQLYGICRVIALKNSGLLFWYVPRRREWQPETLDDEALDNLIIVRDESIYKLMNTADYHMTCFSSCAYEALVLGKKNLLIDVNGQASKVLYDLMGDNQNNLFVNSPEEFLEKFPAFSRMGAGTNEKQFSERNYINNLGRLSELLTQ</sequence>